<dbReference type="PANTHER" id="PTHR12935:SF0">
    <property type="entry name" value="GAMMA-GLUTAMYLCYCLOTRANSFERASE"/>
    <property type="match status" value="1"/>
</dbReference>
<dbReference type="InterPro" id="IPR036568">
    <property type="entry name" value="GGCT-like_sf"/>
</dbReference>
<evidence type="ECO:0000259" key="2">
    <source>
        <dbReference type="Pfam" id="PF06094"/>
    </source>
</evidence>
<dbReference type="InterPro" id="IPR009288">
    <property type="entry name" value="AIG2-like_dom"/>
</dbReference>
<keyword evidence="4" id="KW-1185">Reference proteome</keyword>
<name>A0A2S5GFT2_9BACL</name>
<dbReference type="Pfam" id="PF06094">
    <property type="entry name" value="GGACT"/>
    <property type="match status" value="1"/>
</dbReference>
<reference evidence="3 4" key="1">
    <citation type="submission" date="2018-02" db="EMBL/GenBank/DDBJ databases">
        <title>Jeotgalibacillus proteolyticum sp. nov. a protease producing bacterium isolated from ocean sediments of Laizhou Bay.</title>
        <authorList>
            <person name="Li Y."/>
        </authorList>
    </citation>
    <scope>NUCLEOTIDE SEQUENCE [LARGE SCALE GENOMIC DNA]</scope>
    <source>
        <strain evidence="3 4">22-7</strain>
    </source>
</reference>
<evidence type="ECO:0000313" key="3">
    <source>
        <dbReference type="EMBL" id="PPA71887.1"/>
    </source>
</evidence>
<keyword evidence="3" id="KW-0808">Transferase</keyword>
<protein>
    <submittedName>
        <fullName evidence="3">Gamma-glutamylcyclotransferase</fullName>
    </submittedName>
</protein>
<dbReference type="Gene3D" id="3.10.490.10">
    <property type="entry name" value="Gamma-glutamyl cyclotransferase-like"/>
    <property type="match status" value="2"/>
</dbReference>
<dbReference type="SUPFAM" id="SSF110857">
    <property type="entry name" value="Gamma-glutamyl cyclotransferase-like"/>
    <property type="match status" value="2"/>
</dbReference>
<keyword evidence="1" id="KW-0456">Lyase</keyword>
<dbReference type="AlphaFoldDB" id="A0A2S5GFT2"/>
<accession>A0A2S5GFT2</accession>
<organism evidence="3 4">
    <name type="scientific">Jeotgalibacillus proteolyticus</name>
    <dbReference type="NCBI Taxonomy" id="2082395"/>
    <lineage>
        <taxon>Bacteria</taxon>
        <taxon>Bacillati</taxon>
        <taxon>Bacillota</taxon>
        <taxon>Bacilli</taxon>
        <taxon>Bacillales</taxon>
        <taxon>Caryophanaceae</taxon>
        <taxon>Jeotgalibacillus</taxon>
    </lineage>
</organism>
<dbReference type="OrthoDB" id="8538589at2"/>
<gene>
    <name evidence="3" type="ORF">C4B60_00465</name>
</gene>
<dbReference type="PANTHER" id="PTHR12935">
    <property type="entry name" value="GAMMA-GLUTAMYLCYCLOTRANSFERASE"/>
    <property type="match status" value="1"/>
</dbReference>
<dbReference type="CDD" id="cd06661">
    <property type="entry name" value="GGCT_like"/>
    <property type="match status" value="2"/>
</dbReference>
<dbReference type="InterPro" id="IPR013024">
    <property type="entry name" value="GGCT-like"/>
</dbReference>
<feature type="domain" description="Gamma-glutamylcyclotransferase AIG2-like" evidence="2">
    <location>
        <begin position="3"/>
        <end position="117"/>
    </location>
</feature>
<evidence type="ECO:0000256" key="1">
    <source>
        <dbReference type="ARBA" id="ARBA00023239"/>
    </source>
</evidence>
<dbReference type="RefSeq" id="WP_104055629.1">
    <property type="nucleotide sequence ID" value="NZ_PREZ01000001.1"/>
</dbReference>
<dbReference type="InterPro" id="IPR017939">
    <property type="entry name" value="G-Glutamylcylcotransferase"/>
</dbReference>
<dbReference type="Proteomes" id="UP000239047">
    <property type="component" value="Unassembled WGS sequence"/>
</dbReference>
<sequence length="283" mass="32156">MYIFVYGTLRKYGTHHALLEKEELKASQAWTLGTIYDSGKGYPYFINEGKKRVYGELYDVSENTHDKIRNMLSLRKEKFSEAALSVYTDHLGSVTAAAFVQTKEITDGLSPLTYGDWIVHLELDREEHYYFAYGSCMDNARFKLAQVDHLFADRIGGGVVDRLEMNYSLSVEDGGRANLIETGNSGEGVVYRVGKEAVDYLFLREGVEIGHYRPAFVDLKVKDKVYEKCMTFIVNDPVEESAPPLHYATEIIRGSYGVVSDSYHEKMIKDLKEKFNLTLSEDG</sequence>
<proteinExistence type="predicted"/>
<evidence type="ECO:0000313" key="4">
    <source>
        <dbReference type="Proteomes" id="UP000239047"/>
    </source>
</evidence>
<dbReference type="EMBL" id="PREZ01000001">
    <property type="protein sequence ID" value="PPA71887.1"/>
    <property type="molecule type" value="Genomic_DNA"/>
</dbReference>
<dbReference type="Pfam" id="PF13772">
    <property type="entry name" value="AIG2_2"/>
    <property type="match status" value="1"/>
</dbReference>
<comment type="caution">
    <text evidence="3">The sequence shown here is derived from an EMBL/GenBank/DDBJ whole genome shotgun (WGS) entry which is preliminary data.</text>
</comment>
<dbReference type="GO" id="GO:0016740">
    <property type="term" value="F:transferase activity"/>
    <property type="evidence" value="ECO:0007669"/>
    <property type="project" value="UniProtKB-KW"/>
</dbReference>
<dbReference type="GO" id="GO:0003839">
    <property type="term" value="F:gamma-glutamylcyclotransferase activity"/>
    <property type="evidence" value="ECO:0007669"/>
    <property type="project" value="InterPro"/>
</dbReference>